<evidence type="ECO:0000313" key="2">
    <source>
        <dbReference type="EMBL" id="OAV87575.1"/>
    </source>
</evidence>
<feature type="region of interest" description="Disordered" evidence="1">
    <location>
        <begin position="197"/>
        <end position="319"/>
    </location>
</feature>
<reference evidence="3 4" key="3">
    <citation type="journal article" date="2017" name="G3 (Bethesda)">
        <title>Comparative analysis highlights variable genome content of wheat rusts and divergence of the mating loci.</title>
        <authorList>
            <person name="Cuomo C.A."/>
            <person name="Bakkeren G."/>
            <person name="Khalil H.B."/>
            <person name="Panwar V."/>
            <person name="Joly D."/>
            <person name="Linning R."/>
            <person name="Sakthikumar S."/>
            <person name="Song X."/>
            <person name="Adiconis X."/>
            <person name="Fan L."/>
            <person name="Goldberg J.M."/>
            <person name="Levin J.Z."/>
            <person name="Young S."/>
            <person name="Zeng Q."/>
            <person name="Anikster Y."/>
            <person name="Bruce M."/>
            <person name="Wang M."/>
            <person name="Yin C."/>
            <person name="McCallum B."/>
            <person name="Szabo L.J."/>
            <person name="Hulbert S."/>
            <person name="Chen X."/>
            <person name="Fellers J.P."/>
        </authorList>
    </citation>
    <scope>NUCLEOTIDE SEQUENCE</scope>
    <source>
        <strain evidence="3">isolate 1-1 / race 1 (BBBD)</strain>
        <strain evidence="4">Isolate 1-1 / race 1 (BBBD)</strain>
    </source>
</reference>
<dbReference type="VEuPathDB" id="FungiDB:PTTG_05669"/>
<reference evidence="2" key="2">
    <citation type="submission" date="2016-05" db="EMBL/GenBank/DDBJ databases">
        <title>Comparative analysis highlights variable genome content of wheat rusts and divergence of the mating loci.</title>
        <authorList>
            <person name="Cuomo C.A."/>
            <person name="Bakkeren G."/>
            <person name="Szabo L."/>
            <person name="Khalil H."/>
            <person name="Joly D."/>
            <person name="Goldberg J."/>
            <person name="Young S."/>
            <person name="Zeng Q."/>
            <person name="Fellers J."/>
        </authorList>
    </citation>
    <scope>NUCLEOTIDE SEQUENCE [LARGE SCALE GENOMIC DNA]</scope>
    <source>
        <strain evidence="2">1-1 BBBD Race 1</strain>
    </source>
</reference>
<evidence type="ECO:0000256" key="1">
    <source>
        <dbReference type="SAM" id="MobiDB-lite"/>
    </source>
</evidence>
<feature type="compositionally biased region" description="Polar residues" evidence="1">
    <location>
        <begin position="515"/>
        <end position="529"/>
    </location>
</feature>
<feature type="compositionally biased region" description="Pro residues" evidence="1">
    <location>
        <begin position="889"/>
        <end position="899"/>
    </location>
</feature>
<dbReference type="EMBL" id="ADAS02000349">
    <property type="protein sequence ID" value="OAV87575.1"/>
    <property type="molecule type" value="Genomic_DNA"/>
</dbReference>
<feature type="compositionally biased region" description="Pro residues" evidence="1">
    <location>
        <begin position="389"/>
        <end position="402"/>
    </location>
</feature>
<name>A0A180G4G0_PUCT1</name>
<gene>
    <name evidence="2" type="ORF">PTTG_05669</name>
</gene>
<reference evidence="3" key="4">
    <citation type="submission" date="2025-05" db="UniProtKB">
        <authorList>
            <consortium name="EnsemblFungi"/>
        </authorList>
    </citation>
    <scope>IDENTIFICATION</scope>
    <source>
        <strain evidence="3">isolate 1-1 / race 1 (BBBD)</strain>
    </source>
</reference>
<dbReference type="EnsemblFungi" id="PTTG_05669-t43_1">
    <property type="protein sequence ID" value="PTTG_05669-t43_1-p1"/>
    <property type="gene ID" value="PTTG_05669"/>
</dbReference>
<feature type="compositionally biased region" description="Polar residues" evidence="1">
    <location>
        <begin position="204"/>
        <end position="249"/>
    </location>
</feature>
<feature type="compositionally biased region" description="Basic residues" evidence="1">
    <location>
        <begin position="1"/>
        <end position="14"/>
    </location>
</feature>
<dbReference type="Proteomes" id="UP000005240">
    <property type="component" value="Unassembled WGS sequence"/>
</dbReference>
<feature type="compositionally biased region" description="Pro residues" evidence="1">
    <location>
        <begin position="368"/>
        <end position="381"/>
    </location>
</feature>
<feature type="region of interest" description="Disordered" evidence="1">
    <location>
        <begin position="1"/>
        <end position="182"/>
    </location>
</feature>
<reference evidence="2" key="1">
    <citation type="submission" date="2009-11" db="EMBL/GenBank/DDBJ databases">
        <authorList>
            <consortium name="The Broad Institute Genome Sequencing Platform"/>
            <person name="Ward D."/>
            <person name="Feldgarden M."/>
            <person name="Earl A."/>
            <person name="Young S.K."/>
            <person name="Zeng Q."/>
            <person name="Koehrsen M."/>
            <person name="Alvarado L."/>
            <person name="Berlin A."/>
            <person name="Bochicchio J."/>
            <person name="Borenstein D."/>
            <person name="Chapman S.B."/>
            <person name="Chen Z."/>
            <person name="Engels R."/>
            <person name="Freedman E."/>
            <person name="Gellesch M."/>
            <person name="Goldberg J."/>
            <person name="Griggs A."/>
            <person name="Gujja S."/>
            <person name="Heilman E."/>
            <person name="Heiman D."/>
            <person name="Hepburn T."/>
            <person name="Howarth C."/>
            <person name="Jen D."/>
            <person name="Larson L."/>
            <person name="Lewis B."/>
            <person name="Mehta T."/>
            <person name="Park D."/>
            <person name="Pearson M."/>
            <person name="Roberts A."/>
            <person name="Saif S."/>
            <person name="Shea T."/>
            <person name="Shenoy N."/>
            <person name="Sisk P."/>
            <person name="Stolte C."/>
            <person name="Sykes S."/>
            <person name="Thomson T."/>
            <person name="Walk T."/>
            <person name="White J."/>
            <person name="Yandava C."/>
            <person name="Izard J."/>
            <person name="Baranova O.V."/>
            <person name="Blanton J.M."/>
            <person name="Tanner A.C."/>
            <person name="Dewhirst F.E."/>
            <person name="Haas B."/>
            <person name="Nusbaum C."/>
            <person name="Birren B."/>
        </authorList>
    </citation>
    <scope>NUCLEOTIDE SEQUENCE [LARGE SCALE GENOMIC DNA]</scope>
    <source>
        <strain evidence="2">1-1 BBBD Race 1</strain>
    </source>
</reference>
<protein>
    <submittedName>
        <fullName evidence="2 3">Uncharacterized protein</fullName>
    </submittedName>
</protein>
<feature type="compositionally biased region" description="Polar residues" evidence="1">
    <location>
        <begin position="331"/>
        <end position="366"/>
    </location>
</feature>
<feature type="compositionally biased region" description="Pro residues" evidence="1">
    <location>
        <begin position="790"/>
        <end position="831"/>
    </location>
</feature>
<dbReference type="AlphaFoldDB" id="A0A180G4G0"/>
<organism evidence="2">
    <name type="scientific">Puccinia triticina (isolate 1-1 / race 1 (BBBD))</name>
    <name type="common">Brown leaf rust fungus</name>
    <dbReference type="NCBI Taxonomy" id="630390"/>
    <lineage>
        <taxon>Eukaryota</taxon>
        <taxon>Fungi</taxon>
        <taxon>Dikarya</taxon>
        <taxon>Basidiomycota</taxon>
        <taxon>Pucciniomycotina</taxon>
        <taxon>Pucciniomycetes</taxon>
        <taxon>Pucciniales</taxon>
        <taxon>Pucciniaceae</taxon>
        <taxon>Puccinia</taxon>
    </lineage>
</organism>
<evidence type="ECO:0000313" key="3">
    <source>
        <dbReference type="EnsemblFungi" id="PTTG_05669-t43_1-p1"/>
    </source>
</evidence>
<accession>A0A180G4G0</accession>
<evidence type="ECO:0000313" key="4">
    <source>
        <dbReference type="Proteomes" id="UP000005240"/>
    </source>
</evidence>
<feature type="compositionally biased region" description="Pro residues" evidence="1">
    <location>
        <begin position="740"/>
        <end position="782"/>
    </location>
</feature>
<feature type="compositionally biased region" description="Polar residues" evidence="1">
    <location>
        <begin position="471"/>
        <end position="485"/>
    </location>
</feature>
<feature type="compositionally biased region" description="Basic and acidic residues" evidence="1">
    <location>
        <begin position="832"/>
        <end position="846"/>
    </location>
</feature>
<feature type="compositionally biased region" description="Polar residues" evidence="1">
    <location>
        <begin position="582"/>
        <end position="599"/>
    </location>
</feature>
<feature type="compositionally biased region" description="Polar residues" evidence="1">
    <location>
        <begin position="538"/>
        <end position="548"/>
    </location>
</feature>
<feature type="compositionally biased region" description="Polar residues" evidence="1">
    <location>
        <begin position="413"/>
        <end position="426"/>
    </location>
</feature>
<proteinExistence type="predicted"/>
<feature type="compositionally biased region" description="Pro residues" evidence="1">
    <location>
        <begin position="847"/>
        <end position="863"/>
    </location>
</feature>
<feature type="compositionally biased region" description="Polar residues" evidence="1">
    <location>
        <begin position="624"/>
        <end position="652"/>
    </location>
</feature>
<keyword evidence="4" id="KW-1185">Reference proteome</keyword>
<feature type="region of interest" description="Disordered" evidence="1">
    <location>
        <begin position="331"/>
        <end position="658"/>
    </location>
</feature>
<feature type="compositionally biased region" description="Polar residues" evidence="1">
    <location>
        <begin position="434"/>
        <end position="460"/>
    </location>
</feature>
<dbReference type="STRING" id="630390.A0A180G4G0"/>
<dbReference type="OrthoDB" id="2507845at2759"/>
<feature type="region of interest" description="Disordered" evidence="1">
    <location>
        <begin position="713"/>
        <end position="923"/>
    </location>
</feature>
<feature type="compositionally biased region" description="Polar residues" evidence="1">
    <location>
        <begin position="559"/>
        <end position="572"/>
    </location>
</feature>
<sequence>MRKVTRSQSHKKTAKQPLKSALTVRKKTNKERIEDIQADVEVRYKDGPRYHTRSRQLPASFDHPPPDHYQAAPDDLCYVEEGLKDPNSYARPTISPFLLLPPDRDHQQQDLPIPPSPAQNPYDPCPKRRRYVRFSGGHPMYATPGLDHHGNQPQPQPSEWCFTPASIPFGPTPAETQCPSDSYSYQATQAQANVAPTYAPSYGYSPQSFDLPASTSLPTHFTQANQFQSNVTQRPTSYSYQSTQPQANAAPTYPPSYGYPQQSLDPPEIKSSPTHFDYTPQRFGYVSETPQGFGYTPRPARDPKPRVPSGPTPFDYSQYWNPITQSYLTSQGPTFSLQKDSSSNGQPASSKGQSFSFTCPSSTQETAPPLPQEKPLPPPPRGSGEFAPTPQPIPFSAPPPPSIQSVPAPANRFGQSALAQSSTPTGSGHFVQTVPIQSSHLAQSKRVGQSVPTSQPSTFGLSVPAPPPCQSGHSGPTTQPSTFGQSAPPPPSSHFGRSAPTSTFGLSVPAPPPCQSGQSVSTPQPSIFGQSAPPPPSSQFGARTSTFGLSVPPPPPCRSGQSVSTPQPSIFGQSAPPPPFSQFGQSAPTCQPITFGQSTPPAPLRPSLTFQNSLVGQPAPPPLYSQSGQSAPTPQPGLSGQSALPQFGQSFGQALHPTSFGHSLHAASIKPTVARMNAPMNNNPFWDPTAVPLKSALKQRTLVTQPHLRAEKAETEFLGNNQDSPVHPQLLPIPATPKEAPAPSPATPVTPPPTAPPAPVEPPPATPASTIPPAPVKPPSVPPAQVESLPPVPPPAPVKPLPPAPPPSHEQPPAPPAPPHKRPTSPPAPPPFHERPAAAPPGDERPPAPPAPPPSDEQPPARPPSDTRQPAPPATMMTPLKPSSHSPLVQPPASHPPLPMISATECLTHPVPNTPPISSATST</sequence>
<feature type="compositionally biased region" description="Basic and acidic residues" evidence="1">
    <location>
        <begin position="30"/>
        <end position="49"/>
    </location>
</feature>